<dbReference type="InterPro" id="IPR001680">
    <property type="entry name" value="WD40_rpt"/>
</dbReference>
<evidence type="ECO:0000256" key="2">
    <source>
        <dbReference type="ARBA" id="ARBA00022737"/>
    </source>
</evidence>
<dbReference type="OrthoDB" id="10252171at2759"/>
<dbReference type="GO" id="GO:0004672">
    <property type="term" value="F:protein kinase activity"/>
    <property type="evidence" value="ECO:0007669"/>
    <property type="project" value="InterPro"/>
</dbReference>
<keyword evidence="6" id="KW-1185">Reference proteome</keyword>
<comment type="caution">
    <text evidence="5">The sequence shown here is derived from an EMBL/GenBank/DDBJ whole genome shotgun (WGS) entry which is preliminary data.</text>
</comment>
<dbReference type="CDD" id="cd00200">
    <property type="entry name" value="WD40"/>
    <property type="match status" value="1"/>
</dbReference>
<feature type="repeat" description="WD" evidence="3">
    <location>
        <begin position="547"/>
        <end position="588"/>
    </location>
</feature>
<name>A0A8H7AD37_9EURO</name>
<dbReference type="PROSITE" id="PS00108">
    <property type="entry name" value="PROTEIN_KINASE_ST"/>
    <property type="match status" value="1"/>
</dbReference>
<reference evidence="5" key="1">
    <citation type="submission" date="2020-02" db="EMBL/GenBank/DDBJ databases">
        <authorList>
            <person name="Palmer J.M."/>
        </authorList>
    </citation>
    <scope>NUCLEOTIDE SEQUENCE</scope>
    <source>
        <strain evidence="5">EPUS1.4</strain>
        <tissue evidence="5">Thallus</tissue>
    </source>
</reference>
<dbReference type="PROSITE" id="PS00678">
    <property type="entry name" value="WD_REPEATS_1"/>
    <property type="match status" value="5"/>
</dbReference>
<dbReference type="Gene3D" id="3.30.200.20">
    <property type="entry name" value="Phosphorylase Kinase, domain 1"/>
    <property type="match status" value="1"/>
</dbReference>
<dbReference type="InterPro" id="IPR020472">
    <property type="entry name" value="WD40_PAC1"/>
</dbReference>
<evidence type="ECO:0000256" key="1">
    <source>
        <dbReference type="ARBA" id="ARBA00022574"/>
    </source>
</evidence>
<dbReference type="SUPFAM" id="SSF50978">
    <property type="entry name" value="WD40 repeat-like"/>
    <property type="match status" value="1"/>
</dbReference>
<organism evidence="5 6">
    <name type="scientific">Endocarpon pusillum</name>
    <dbReference type="NCBI Taxonomy" id="364733"/>
    <lineage>
        <taxon>Eukaryota</taxon>
        <taxon>Fungi</taxon>
        <taxon>Dikarya</taxon>
        <taxon>Ascomycota</taxon>
        <taxon>Pezizomycotina</taxon>
        <taxon>Eurotiomycetes</taxon>
        <taxon>Chaetothyriomycetidae</taxon>
        <taxon>Verrucariales</taxon>
        <taxon>Verrucariaceae</taxon>
        <taxon>Endocarpon</taxon>
    </lineage>
</organism>
<dbReference type="Gene3D" id="2.130.10.10">
    <property type="entry name" value="YVTN repeat-like/Quinoprotein amine dehydrogenase"/>
    <property type="match status" value="4"/>
</dbReference>
<feature type="repeat" description="WD" evidence="3">
    <location>
        <begin position="589"/>
        <end position="621"/>
    </location>
</feature>
<dbReference type="SUPFAM" id="SSF50952">
    <property type="entry name" value="Soluble quinoprotein glucose dehydrogenase"/>
    <property type="match status" value="1"/>
</dbReference>
<evidence type="ECO:0000313" key="6">
    <source>
        <dbReference type="Proteomes" id="UP000606974"/>
    </source>
</evidence>
<feature type="repeat" description="WD" evidence="3">
    <location>
        <begin position="505"/>
        <end position="546"/>
    </location>
</feature>
<dbReference type="AlphaFoldDB" id="A0A8H7AD37"/>
<dbReference type="PROSITE" id="PS50082">
    <property type="entry name" value="WD_REPEATS_2"/>
    <property type="match status" value="7"/>
</dbReference>
<dbReference type="SUPFAM" id="SSF56112">
    <property type="entry name" value="Protein kinase-like (PK-like)"/>
    <property type="match status" value="1"/>
</dbReference>
<accession>A0A8H7AD37</accession>
<protein>
    <recommendedName>
        <fullName evidence="4">Protein kinase domain-containing protein</fullName>
    </recommendedName>
</protein>
<feature type="repeat" description="WD" evidence="3">
    <location>
        <begin position="380"/>
        <end position="421"/>
    </location>
</feature>
<keyword evidence="2" id="KW-0677">Repeat</keyword>
<dbReference type="PANTHER" id="PTHR19848">
    <property type="entry name" value="WD40 REPEAT PROTEIN"/>
    <property type="match status" value="1"/>
</dbReference>
<feature type="domain" description="Protein kinase" evidence="4">
    <location>
        <begin position="46"/>
        <end position="314"/>
    </location>
</feature>
<dbReference type="InterPro" id="IPR036322">
    <property type="entry name" value="WD40_repeat_dom_sf"/>
</dbReference>
<dbReference type="InterPro" id="IPR008271">
    <property type="entry name" value="Ser/Thr_kinase_AS"/>
</dbReference>
<gene>
    <name evidence="5" type="ORF">GJ744_000694</name>
</gene>
<dbReference type="Pfam" id="PF00400">
    <property type="entry name" value="WD40"/>
    <property type="match status" value="8"/>
</dbReference>
<dbReference type="PROSITE" id="PS50294">
    <property type="entry name" value="WD_REPEATS_REGION"/>
    <property type="match status" value="6"/>
</dbReference>
<dbReference type="Pfam" id="PF00069">
    <property type="entry name" value="Pkinase"/>
    <property type="match status" value="1"/>
</dbReference>
<dbReference type="PANTHER" id="PTHR19848:SF8">
    <property type="entry name" value="F-BOX AND WD REPEAT DOMAIN CONTAINING 7"/>
    <property type="match status" value="1"/>
</dbReference>
<proteinExistence type="predicted"/>
<feature type="repeat" description="WD" evidence="3">
    <location>
        <begin position="422"/>
        <end position="463"/>
    </location>
</feature>
<dbReference type="PRINTS" id="PR00320">
    <property type="entry name" value="GPROTEINBRPT"/>
</dbReference>
<dbReference type="EMBL" id="JAACFV010000107">
    <property type="protein sequence ID" value="KAF7505532.1"/>
    <property type="molecule type" value="Genomic_DNA"/>
</dbReference>
<evidence type="ECO:0000256" key="3">
    <source>
        <dbReference type="PROSITE-ProRule" id="PRU00221"/>
    </source>
</evidence>
<dbReference type="PROSITE" id="PS50011">
    <property type="entry name" value="PROTEIN_KINASE_DOM"/>
    <property type="match status" value="1"/>
</dbReference>
<dbReference type="Gene3D" id="1.10.510.10">
    <property type="entry name" value="Transferase(Phosphotransferase) domain 1"/>
    <property type="match status" value="1"/>
</dbReference>
<feature type="repeat" description="WD" evidence="3">
    <location>
        <begin position="351"/>
        <end position="379"/>
    </location>
</feature>
<dbReference type="InterPro" id="IPR000719">
    <property type="entry name" value="Prot_kinase_dom"/>
</dbReference>
<evidence type="ECO:0000259" key="4">
    <source>
        <dbReference type="PROSITE" id="PS50011"/>
    </source>
</evidence>
<dbReference type="SMART" id="SM00320">
    <property type="entry name" value="WD40"/>
    <property type="match status" value="8"/>
</dbReference>
<dbReference type="Proteomes" id="UP000606974">
    <property type="component" value="Unassembled WGS sequence"/>
</dbReference>
<dbReference type="SMART" id="SM00220">
    <property type="entry name" value="S_TKc"/>
    <property type="match status" value="1"/>
</dbReference>
<evidence type="ECO:0000313" key="5">
    <source>
        <dbReference type="EMBL" id="KAF7505532.1"/>
    </source>
</evidence>
<dbReference type="InterPro" id="IPR015943">
    <property type="entry name" value="WD40/YVTN_repeat-like_dom_sf"/>
</dbReference>
<dbReference type="GO" id="GO:0005524">
    <property type="term" value="F:ATP binding"/>
    <property type="evidence" value="ECO:0007669"/>
    <property type="project" value="InterPro"/>
</dbReference>
<dbReference type="InterPro" id="IPR011009">
    <property type="entry name" value="Kinase-like_dom_sf"/>
</dbReference>
<keyword evidence="1 3" id="KW-0853">WD repeat</keyword>
<dbReference type="InterPro" id="IPR019775">
    <property type="entry name" value="WD40_repeat_CS"/>
</dbReference>
<feature type="repeat" description="WD" evidence="3">
    <location>
        <begin position="631"/>
        <end position="670"/>
    </location>
</feature>
<sequence length="670" mass="74704">MAPSQSLDLLEHFRLGAVVKAECTTHIEYKTDRVRGVRKEKVEKRWYREQKLGRGTFGEVWLEVRREDDDVERRAVKIIDKSWSLQVDYKKELLALAKFSKLQYQEEEVFVKFFGWFEDPSNLFLSMEYFELGDLEQHITESITVDDLKDIIKDVLIGLRIMHSENFAHRDLKPSNIFVVEKPPTSKWWVKIGDFGISKRVEGDITALRTPIGTPAYQAPEIDGSFDTDEPTSVYDNAVDIWSLGCVIYRIATQRVPFPRPVDVVRFCDGKLPFPKQPLLAKMSTEGVEFVKSLVVPNPRERLSAESALKTSWLLQRRRDTILETEEPAERSVPTIAQTANANELAAGVSSPDGITVVSTSWDRTVRLWDSVTEAAQRTLKGHTHKVYGVTFSPDGKTVASASWDNTIKLWDSRTGAAQHTLKGHMREVHSVTFSPDGKTVASASWDNTVKLWDSRTGAAQRTLTCHQVVYSVAFSPDGKTVASATGHSIVRVCDSVTGALRHVLRGHRHKVYGIAFSPDDETVASASADKTVKLWDFRTGAVQRTLEGHTDDVYSVTFSPNGKTVASASCDNTIKLWDSRTGAAQRTLKGHTDSVYSVTFSPDGKTVASASGDNTVKFWDPWTGAAWHTLKGHTDHVTSIAFSPDGKMVASASLDKTVKLWDSMTGVAY</sequence>
<dbReference type="InterPro" id="IPR011041">
    <property type="entry name" value="Quinoprot_gluc/sorb_DH_b-prop"/>
</dbReference>